<dbReference type="AlphaFoldDB" id="A0A432Y969"/>
<evidence type="ECO:0000256" key="2">
    <source>
        <dbReference type="ARBA" id="ARBA00022801"/>
    </source>
</evidence>
<evidence type="ECO:0000256" key="1">
    <source>
        <dbReference type="ARBA" id="ARBA00022741"/>
    </source>
</evidence>
<evidence type="ECO:0000313" key="5">
    <source>
        <dbReference type="EMBL" id="RUO57497.1"/>
    </source>
</evidence>
<evidence type="ECO:0000313" key="6">
    <source>
        <dbReference type="Proteomes" id="UP000287330"/>
    </source>
</evidence>
<dbReference type="SMART" id="SM00796">
    <property type="entry name" value="AHS1"/>
    <property type="match status" value="1"/>
</dbReference>
<dbReference type="SUPFAM" id="SSF160467">
    <property type="entry name" value="PH0987 N-terminal domain-like"/>
    <property type="match status" value="1"/>
</dbReference>
<protein>
    <submittedName>
        <fullName evidence="5">Allophanate hydrolase subunit 1</fullName>
    </submittedName>
</protein>
<dbReference type="Gene3D" id="2.40.100.10">
    <property type="entry name" value="Cyclophilin-like"/>
    <property type="match status" value="1"/>
</dbReference>
<comment type="caution">
    <text evidence="5">The sequence shown here is derived from an EMBL/GenBank/DDBJ whole genome shotgun (WGS) entry which is preliminary data.</text>
</comment>
<dbReference type="GO" id="GO:0005524">
    <property type="term" value="F:ATP binding"/>
    <property type="evidence" value="ECO:0007669"/>
    <property type="project" value="UniProtKB-KW"/>
</dbReference>
<name>A0A432Y969_9GAMM</name>
<dbReference type="Pfam" id="PF02682">
    <property type="entry name" value="CT_C_D"/>
    <property type="match status" value="1"/>
</dbReference>
<dbReference type="SUPFAM" id="SSF50891">
    <property type="entry name" value="Cyclophilin-like"/>
    <property type="match status" value="1"/>
</dbReference>
<keyword evidence="6" id="KW-1185">Reference proteome</keyword>
<keyword evidence="1" id="KW-0547">Nucleotide-binding</keyword>
<dbReference type="InterPro" id="IPR029000">
    <property type="entry name" value="Cyclophilin-like_dom_sf"/>
</dbReference>
<dbReference type="PANTHER" id="PTHR34698">
    <property type="entry name" value="5-OXOPROLINASE SUBUNIT B"/>
    <property type="match status" value="1"/>
</dbReference>
<dbReference type="InterPro" id="IPR003833">
    <property type="entry name" value="CT_C_D"/>
</dbReference>
<feature type="domain" description="Carboxyltransferase" evidence="4">
    <location>
        <begin position="3"/>
        <end position="203"/>
    </location>
</feature>
<proteinExistence type="predicted"/>
<dbReference type="Gene3D" id="3.30.1360.40">
    <property type="match status" value="1"/>
</dbReference>
<sequence length="233" mass="25302">MKPSIVNAGADAVIVYFSDAISLEANQCVLQLDTALAESDLAILETVPAYSSLMVYYDITRHSDTELRAAIKTIIESLPEASTAMGEQGKTHVIPVYYDTTVGPDLARIAELHHCSVEQVIERHCRDSYRVYALGFAPGFAYMGEVAEDLQTPRLDSPRTQIPAGSVAIAERQTAIYPLASPGGWNIIGRTTFPLYEPQKGILNQLNSGDTVQFKAISKDEFIAAGGSVEAFE</sequence>
<keyword evidence="3" id="KW-0067">ATP-binding</keyword>
<dbReference type="NCBIfam" id="TIGR00370">
    <property type="entry name" value="5-oxoprolinase subunit PxpB"/>
    <property type="match status" value="1"/>
</dbReference>
<dbReference type="InterPro" id="IPR010016">
    <property type="entry name" value="PxpB"/>
</dbReference>
<organism evidence="5 6">
    <name type="scientific">Idiomarina fontislapidosi</name>
    <dbReference type="NCBI Taxonomy" id="263723"/>
    <lineage>
        <taxon>Bacteria</taxon>
        <taxon>Pseudomonadati</taxon>
        <taxon>Pseudomonadota</taxon>
        <taxon>Gammaproteobacteria</taxon>
        <taxon>Alteromonadales</taxon>
        <taxon>Idiomarinaceae</taxon>
        <taxon>Idiomarina</taxon>
    </lineage>
</organism>
<keyword evidence="2 5" id="KW-0378">Hydrolase</keyword>
<dbReference type="RefSeq" id="WP_110573420.1">
    <property type="nucleotide sequence ID" value="NZ_PIPV01000002.1"/>
</dbReference>
<gene>
    <name evidence="5" type="ORF">CWE25_03265</name>
</gene>
<reference evidence="6" key="1">
    <citation type="journal article" date="2018" name="Front. Microbiol.">
        <title>Genome-Based Analysis Reveals the Taxonomy and Diversity of the Family Idiomarinaceae.</title>
        <authorList>
            <person name="Liu Y."/>
            <person name="Lai Q."/>
            <person name="Shao Z."/>
        </authorList>
    </citation>
    <scope>NUCLEOTIDE SEQUENCE [LARGE SCALE GENOMIC DNA]</scope>
    <source>
        <strain evidence="6">F23</strain>
    </source>
</reference>
<dbReference type="Proteomes" id="UP000287330">
    <property type="component" value="Unassembled WGS sequence"/>
</dbReference>
<evidence type="ECO:0000259" key="4">
    <source>
        <dbReference type="SMART" id="SM00796"/>
    </source>
</evidence>
<dbReference type="GO" id="GO:0016787">
    <property type="term" value="F:hydrolase activity"/>
    <property type="evidence" value="ECO:0007669"/>
    <property type="project" value="UniProtKB-KW"/>
</dbReference>
<dbReference type="PANTHER" id="PTHR34698:SF2">
    <property type="entry name" value="5-OXOPROLINASE SUBUNIT B"/>
    <property type="match status" value="1"/>
</dbReference>
<dbReference type="EMBL" id="PIPV01000002">
    <property type="protein sequence ID" value="RUO57497.1"/>
    <property type="molecule type" value="Genomic_DNA"/>
</dbReference>
<dbReference type="OrthoDB" id="9778567at2"/>
<accession>A0A432Y969</accession>
<evidence type="ECO:0000256" key="3">
    <source>
        <dbReference type="ARBA" id="ARBA00022840"/>
    </source>
</evidence>